<sequence>MSSNTEASTESVSESLAEKKYEVLKRKCDSLEETNETLRQKLTKIRKMISEAEKDKKFLEKRLQGYESETLSTINTETTKAVPSQTHSGTKNALPVPHQTT</sequence>
<feature type="compositionally biased region" description="Polar residues" evidence="4">
    <location>
        <begin position="74"/>
        <end position="91"/>
    </location>
</feature>
<comment type="subcellular location">
    <subcellularLocation>
        <location evidence="1">Nucleus</location>
    </subcellularLocation>
</comment>
<reference evidence="7" key="1">
    <citation type="journal article" date="2010" name="Nature">
        <title>The Amphimedon queenslandica genome and the evolution of animal complexity.</title>
        <authorList>
            <person name="Srivastava M."/>
            <person name="Simakov O."/>
            <person name="Chapman J."/>
            <person name="Fahey B."/>
            <person name="Gauthier M.E."/>
            <person name="Mitros T."/>
            <person name="Richards G.S."/>
            <person name="Conaco C."/>
            <person name="Dacre M."/>
            <person name="Hellsten U."/>
            <person name="Larroux C."/>
            <person name="Putnam N.H."/>
            <person name="Stanke M."/>
            <person name="Adamska M."/>
            <person name="Darling A."/>
            <person name="Degnan S.M."/>
            <person name="Oakley T.H."/>
            <person name="Plachetzki D.C."/>
            <person name="Zhai Y."/>
            <person name="Adamski M."/>
            <person name="Calcino A."/>
            <person name="Cummins S.F."/>
            <person name="Goodstein D.M."/>
            <person name="Harris C."/>
            <person name="Jackson D.J."/>
            <person name="Leys S.P."/>
            <person name="Shu S."/>
            <person name="Woodcroft B.J."/>
            <person name="Vervoort M."/>
            <person name="Kosik K.S."/>
            <person name="Manning G."/>
            <person name="Degnan B.M."/>
            <person name="Rokhsar D.S."/>
        </authorList>
    </citation>
    <scope>NUCLEOTIDE SEQUENCE [LARGE SCALE GENOMIC DNA]</scope>
</reference>
<gene>
    <name evidence="6" type="primary">105312212</name>
</gene>
<dbReference type="InterPro" id="IPR056513">
    <property type="entry name" value="INO80F"/>
</dbReference>
<proteinExistence type="predicted"/>
<keyword evidence="2" id="KW-0539">Nucleus</keyword>
<dbReference type="Pfam" id="PF24245">
    <property type="entry name" value="INO80F"/>
    <property type="match status" value="1"/>
</dbReference>
<reference evidence="6" key="2">
    <citation type="submission" date="2017-05" db="UniProtKB">
        <authorList>
            <consortium name="EnsemblMetazoa"/>
        </authorList>
    </citation>
    <scope>IDENTIFICATION</scope>
</reference>
<name>A0A1X7V928_AMPQE</name>
<keyword evidence="7" id="KW-1185">Reference proteome</keyword>
<dbReference type="InParanoid" id="A0A1X7V928"/>
<dbReference type="KEGG" id="aqu:105312212"/>
<evidence type="ECO:0000313" key="7">
    <source>
        <dbReference type="Proteomes" id="UP000007879"/>
    </source>
</evidence>
<evidence type="ECO:0000313" key="6">
    <source>
        <dbReference type="EnsemblMetazoa" id="Aqu2.1.36022_001"/>
    </source>
</evidence>
<dbReference type="EnsemblMetazoa" id="Aqu2.1.36022_001">
    <property type="protein sequence ID" value="Aqu2.1.36022_001"/>
    <property type="gene ID" value="Aqu2.1.36022"/>
</dbReference>
<keyword evidence="3" id="KW-0175">Coiled coil</keyword>
<evidence type="ECO:0000256" key="4">
    <source>
        <dbReference type="SAM" id="MobiDB-lite"/>
    </source>
</evidence>
<dbReference type="AlphaFoldDB" id="A0A1X7V928"/>
<evidence type="ECO:0000259" key="5">
    <source>
        <dbReference type="Pfam" id="PF24245"/>
    </source>
</evidence>
<feature type="region of interest" description="Disordered" evidence="4">
    <location>
        <begin position="74"/>
        <end position="101"/>
    </location>
</feature>
<feature type="domain" description="INO80 complex subunit F" evidence="5">
    <location>
        <begin position="19"/>
        <end position="63"/>
    </location>
</feature>
<evidence type="ECO:0000256" key="3">
    <source>
        <dbReference type="SAM" id="Coils"/>
    </source>
</evidence>
<evidence type="ECO:0000256" key="2">
    <source>
        <dbReference type="ARBA" id="ARBA00023242"/>
    </source>
</evidence>
<dbReference type="OrthoDB" id="10070927at2759"/>
<evidence type="ECO:0000256" key="1">
    <source>
        <dbReference type="ARBA" id="ARBA00004123"/>
    </source>
</evidence>
<accession>A0A1X7V928</accession>
<protein>
    <recommendedName>
        <fullName evidence="5">INO80 complex subunit F domain-containing protein</fullName>
    </recommendedName>
</protein>
<dbReference type="Proteomes" id="UP000007879">
    <property type="component" value="Unassembled WGS sequence"/>
</dbReference>
<dbReference type="SUPFAM" id="SSF57997">
    <property type="entry name" value="Tropomyosin"/>
    <property type="match status" value="1"/>
</dbReference>
<dbReference type="GO" id="GO:0005634">
    <property type="term" value="C:nucleus"/>
    <property type="evidence" value="ECO:0007669"/>
    <property type="project" value="UniProtKB-SubCell"/>
</dbReference>
<organism evidence="6">
    <name type="scientific">Amphimedon queenslandica</name>
    <name type="common">Sponge</name>
    <dbReference type="NCBI Taxonomy" id="400682"/>
    <lineage>
        <taxon>Eukaryota</taxon>
        <taxon>Metazoa</taxon>
        <taxon>Porifera</taxon>
        <taxon>Demospongiae</taxon>
        <taxon>Heteroscleromorpha</taxon>
        <taxon>Haplosclerida</taxon>
        <taxon>Niphatidae</taxon>
        <taxon>Amphimedon</taxon>
    </lineage>
</organism>
<feature type="coiled-coil region" evidence="3">
    <location>
        <begin position="14"/>
        <end position="69"/>
    </location>
</feature>
<dbReference type="EnsemblMetazoa" id="XM_011404680.2">
    <property type="protein sequence ID" value="XP_011402982.1"/>
    <property type="gene ID" value="LOC105312212"/>
</dbReference>